<accession>A0ABD2AN39</accession>
<comment type="caution">
    <text evidence="1">The sequence shown here is derived from an EMBL/GenBank/DDBJ whole genome shotgun (WGS) entry which is preliminary data.</text>
</comment>
<dbReference type="Proteomes" id="UP001607303">
    <property type="component" value="Unassembled WGS sequence"/>
</dbReference>
<dbReference type="EMBL" id="JAYRBN010000116">
    <property type="protein sequence ID" value="KAL2722029.1"/>
    <property type="molecule type" value="Genomic_DNA"/>
</dbReference>
<evidence type="ECO:0000313" key="2">
    <source>
        <dbReference type="Proteomes" id="UP001607303"/>
    </source>
</evidence>
<sequence length="111" mass="12744">MTSDYYKLTNGVKTITIIIYKERLRIYDRLYIREQEAAERALRKIAIVSTIETKESDRLGILLAKSSQIESAIINILYQEEGLNEVWSLGELAAWDSFLLLGENVLTTKCN</sequence>
<reference evidence="1 2" key="1">
    <citation type="journal article" date="2024" name="Ann. Entomol. Soc. Am.">
        <title>Genomic analyses of the southern and eastern yellowjacket wasps (Hymenoptera: Vespidae) reveal evolutionary signatures of social life.</title>
        <authorList>
            <person name="Catto M.A."/>
            <person name="Caine P.B."/>
            <person name="Orr S.E."/>
            <person name="Hunt B.G."/>
            <person name="Goodisman M.A.D."/>
        </authorList>
    </citation>
    <scope>NUCLEOTIDE SEQUENCE [LARGE SCALE GENOMIC DNA]</scope>
    <source>
        <strain evidence="1">232</strain>
        <tissue evidence="1">Head and thorax</tissue>
    </source>
</reference>
<protein>
    <submittedName>
        <fullName evidence="1">Uncharacterized protein</fullName>
    </submittedName>
</protein>
<dbReference type="AlphaFoldDB" id="A0ABD2AN39"/>
<keyword evidence="2" id="KW-1185">Reference proteome</keyword>
<name>A0ABD2AN39_VESMC</name>
<evidence type="ECO:0000313" key="1">
    <source>
        <dbReference type="EMBL" id="KAL2722029.1"/>
    </source>
</evidence>
<gene>
    <name evidence="1" type="ORF">V1477_020849</name>
</gene>
<proteinExistence type="predicted"/>
<organism evidence="1 2">
    <name type="scientific">Vespula maculifrons</name>
    <name type="common">Eastern yellow jacket</name>
    <name type="synonym">Wasp</name>
    <dbReference type="NCBI Taxonomy" id="7453"/>
    <lineage>
        <taxon>Eukaryota</taxon>
        <taxon>Metazoa</taxon>
        <taxon>Ecdysozoa</taxon>
        <taxon>Arthropoda</taxon>
        <taxon>Hexapoda</taxon>
        <taxon>Insecta</taxon>
        <taxon>Pterygota</taxon>
        <taxon>Neoptera</taxon>
        <taxon>Endopterygota</taxon>
        <taxon>Hymenoptera</taxon>
        <taxon>Apocrita</taxon>
        <taxon>Aculeata</taxon>
        <taxon>Vespoidea</taxon>
        <taxon>Vespidae</taxon>
        <taxon>Vespinae</taxon>
        <taxon>Vespula</taxon>
    </lineage>
</organism>